<evidence type="ECO:0000313" key="1">
    <source>
        <dbReference type="EMBL" id="AFX98921.1"/>
    </source>
</evidence>
<organism evidence="1 2">
    <name type="scientific">Candidatus Endolissoclinum faulkneri L2</name>
    <dbReference type="NCBI Taxonomy" id="1193729"/>
    <lineage>
        <taxon>Bacteria</taxon>
        <taxon>Pseudomonadati</taxon>
        <taxon>Pseudomonadota</taxon>
        <taxon>Alphaproteobacteria</taxon>
        <taxon>Rhodospirillales</taxon>
        <taxon>Rhodospirillaceae</taxon>
        <taxon>Candidatus Endolissoclinum</taxon>
    </lineage>
</organism>
<gene>
    <name evidence="1" type="ORF">A1OE_735</name>
</gene>
<accession>K7ZCV1</accession>
<dbReference type="EMBL" id="CP003539">
    <property type="protein sequence ID" value="AFX98921.1"/>
    <property type="molecule type" value="Genomic_DNA"/>
</dbReference>
<dbReference type="AlphaFoldDB" id="K7ZCV1"/>
<evidence type="ECO:0000313" key="2">
    <source>
        <dbReference type="Proteomes" id="UP000010077"/>
    </source>
</evidence>
<name>K7ZCV1_9PROT</name>
<dbReference type="KEGG" id="thal:A1OE_735"/>
<dbReference type="HOGENOM" id="CLU_3326002_0_0_5"/>
<dbReference type="Proteomes" id="UP000010077">
    <property type="component" value="Chromosome"/>
</dbReference>
<proteinExistence type="predicted"/>
<keyword evidence="2" id="KW-1185">Reference proteome</keyword>
<sequence length="38" mass="4627">MSFMIRNNVISIKFFIIIKQESIKRNATYLKKQAKFYL</sequence>
<reference evidence="1 2" key="1">
    <citation type="journal article" date="2012" name="Proc. Natl. Acad. Sci. U.S.A.">
        <title>Genome streamlining and chemical defense in a coral reef symbiosis.</title>
        <authorList>
            <person name="Kwan J.C."/>
            <person name="Donia M.S."/>
            <person name="Han A.W."/>
            <person name="Hirose E."/>
            <person name="Haygood M.G."/>
            <person name="Schmidt E.W."/>
        </authorList>
    </citation>
    <scope>NUCLEOTIDE SEQUENCE [LARGE SCALE GENOMIC DNA]</scope>
    <source>
        <strain evidence="1 2">L2</strain>
    </source>
</reference>
<protein>
    <submittedName>
        <fullName evidence="1">Uncharacterized protein</fullName>
    </submittedName>
</protein>